<evidence type="ECO:0000256" key="2">
    <source>
        <dbReference type="ARBA" id="ARBA00004651"/>
    </source>
</evidence>
<keyword evidence="6 9" id="KW-1133">Transmembrane helix</keyword>
<evidence type="ECO:0000259" key="10">
    <source>
        <dbReference type="PROSITE" id="PS50887"/>
    </source>
</evidence>
<comment type="cofactor">
    <cofactor evidence="1">
        <name>Mg(2+)</name>
        <dbReference type="ChEBI" id="CHEBI:18420"/>
    </cofactor>
</comment>
<keyword evidence="7 9" id="KW-0472">Membrane</keyword>
<name>A0A2S9V3J2_9ALTE</name>
<dbReference type="InterPro" id="IPR029787">
    <property type="entry name" value="Nucleotide_cyclase"/>
</dbReference>
<dbReference type="SMART" id="SM00267">
    <property type="entry name" value="GGDEF"/>
    <property type="match status" value="1"/>
</dbReference>
<reference evidence="12" key="1">
    <citation type="journal article" date="2020" name="Int. J. Syst. Evol. Microbiol.">
        <title>Alteromonas alba sp. nov., a marine bacterium isolated from the seawater of the West Pacific Ocean.</title>
        <authorList>
            <person name="Sun C."/>
            <person name="Wu Y.-H."/>
            <person name="Xamxidin M."/>
            <person name="Cheng H."/>
            <person name="Xu X.-W."/>
        </authorList>
    </citation>
    <scope>NUCLEOTIDE SEQUENCE [LARGE SCALE GENOMIC DNA]</scope>
    <source>
        <strain evidence="12">190</strain>
    </source>
</reference>
<sequence>MEKITAVFKHSLLVLTWLVLWRLSVFTEYAPHASIWFPPAGFTFTCFLLLRWQALPAMFIASVLSTGWESLVFNDQRSLEQLLIAGSHFALLHCLVYGVSANLLRGSIDRISHHNLYAPVMRFLLTVATASLVMATAGVLLLFGGPQLESFLATSLAWWIGDMSGILVLVPVFIGIVNRIYPRRGLLSALNFQPKTESRFSSFAGKLVLSWVLMVGVVVLADYYQSSEIACLIFFLTLPQMWIVFTESPIRMAVSLAILSFLLALLVSILGVSEQAYIYQVAINVIACSAYFAMSVPALVADNRELHIEAKTDFLTKAVMRQHFIALTEQHLKQAKRYGHQTSLLLFDVDKFKQINDRFGHLAGDEVLRELAILVRSKIRSSDIFGRFGGDEFMLLLPQTSIENAFSVAEAIRQGIAELTFSEPELTVSCSFGVARVDECEGFQKAFDEADRQLLKAKREGRNQTALRFAEN</sequence>
<dbReference type="OrthoDB" id="9803824at2"/>
<dbReference type="PANTHER" id="PTHR45138">
    <property type="entry name" value="REGULATORY COMPONENTS OF SENSORY TRANSDUCTION SYSTEM"/>
    <property type="match status" value="1"/>
</dbReference>
<evidence type="ECO:0000256" key="8">
    <source>
        <dbReference type="ARBA" id="ARBA00034247"/>
    </source>
</evidence>
<evidence type="ECO:0000313" key="12">
    <source>
        <dbReference type="Proteomes" id="UP000238949"/>
    </source>
</evidence>
<keyword evidence="4" id="KW-1003">Cell membrane</keyword>
<dbReference type="PROSITE" id="PS50887">
    <property type="entry name" value="GGDEF"/>
    <property type="match status" value="1"/>
</dbReference>
<evidence type="ECO:0000256" key="3">
    <source>
        <dbReference type="ARBA" id="ARBA00012528"/>
    </source>
</evidence>
<dbReference type="FunFam" id="3.30.70.270:FF:000001">
    <property type="entry name" value="Diguanylate cyclase domain protein"/>
    <property type="match status" value="1"/>
</dbReference>
<feature type="transmembrane region" description="Helical" evidence="9">
    <location>
        <begin position="277"/>
        <end position="301"/>
    </location>
</feature>
<feature type="transmembrane region" description="Helical" evidence="9">
    <location>
        <begin position="227"/>
        <end position="245"/>
    </location>
</feature>
<gene>
    <name evidence="11" type="ORF">C6Y40_23915</name>
</gene>
<dbReference type="SUPFAM" id="SSF55073">
    <property type="entry name" value="Nucleotide cyclase"/>
    <property type="match status" value="1"/>
</dbReference>
<dbReference type="Proteomes" id="UP000238949">
    <property type="component" value="Unassembled WGS sequence"/>
</dbReference>
<dbReference type="InterPro" id="IPR043128">
    <property type="entry name" value="Rev_trsase/Diguanyl_cyclase"/>
</dbReference>
<organism evidence="11 12">
    <name type="scientific">Alteromonas alba</name>
    <dbReference type="NCBI Taxonomy" id="2079529"/>
    <lineage>
        <taxon>Bacteria</taxon>
        <taxon>Pseudomonadati</taxon>
        <taxon>Pseudomonadota</taxon>
        <taxon>Gammaproteobacteria</taxon>
        <taxon>Alteromonadales</taxon>
        <taxon>Alteromonadaceae</taxon>
        <taxon>Alteromonas/Salinimonas group</taxon>
        <taxon>Alteromonas</taxon>
    </lineage>
</organism>
<evidence type="ECO:0000256" key="1">
    <source>
        <dbReference type="ARBA" id="ARBA00001946"/>
    </source>
</evidence>
<feature type="transmembrane region" description="Helical" evidence="9">
    <location>
        <begin position="6"/>
        <end position="23"/>
    </location>
</feature>
<feature type="transmembrane region" description="Helical" evidence="9">
    <location>
        <begin position="82"/>
        <end position="103"/>
    </location>
</feature>
<accession>A0A2S9V3J2</accession>
<dbReference type="Pfam" id="PF00990">
    <property type="entry name" value="GGDEF"/>
    <property type="match status" value="1"/>
</dbReference>
<dbReference type="NCBIfam" id="TIGR00254">
    <property type="entry name" value="GGDEF"/>
    <property type="match status" value="1"/>
</dbReference>
<dbReference type="GO" id="GO:0052621">
    <property type="term" value="F:diguanylate cyclase activity"/>
    <property type="evidence" value="ECO:0007669"/>
    <property type="project" value="UniProtKB-EC"/>
</dbReference>
<dbReference type="AlphaFoldDB" id="A0A2S9V3J2"/>
<dbReference type="CDD" id="cd01949">
    <property type="entry name" value="GGDEF"/>
    <property type="match status" value="1"/>
</dbReference>
<dbReference type="GO" id="GO:0005886">
    <property type="term" value="C:plasma membrane"/>
    <property type="evidence" value="ECO:0007669"/>
    <property type="project" value="UniProtKB-SubCell"/>
</dbReference>
<feature type="transmembrane region" description="Helical" evidence="9">
    <location>
        <begin position="156"/>
        <end position="181"/>
    </location>
</feature>
<comment type="subcellular location">
    <subcellularLocation>
        <location evidence="2">Cell membrane</location>
        <topology evidence="2">Multi-pass membrane protein</topology>
    </subcellularLocation>
</comment>
<evidence type="ECO:0000313" key="11">
    <source>
        <dbReference type="EMBL" id="PRO71027.1"/>
    </source>
</evidence>
<feature type="transmembrane region" description="Helical" evidence="9">
    <location>
        <begin position="252"/>
        <end position="271"/>
    </location>
</feature>
<dbReference type="InterPro" id="IPR007895">
    <property type="entry name" value="MASE1"/>
</dbReference>
<evidence type="ECO:0000256" key="4">
    <source>
        <dbReference type="ARBA" id="ARBA00022475"/>
    </source>
</evidence>
<dbReference type="InterPro" id="IPR000160">
    <property type="entry name" value="GGDEF_dom"/>
</dbReference>
<protein>
    <recommendedName>
        <fullName evidence="3">diguanylate cyclase</fullName>
        <ecNumber evidence="3">2.7.7.65</ecNumber>
    </recommendedName>
</protein>
<evidence type="ECO:0000256" key="7">
    <source>
        <dbReference type="ARBA" id="ARBA00023136"/>
    </source>
</evidence>
<feature type="domain" description="GGDEF" evidence="10">
    <location>
        <begin position="340"/>
        <end position="470"/>
    </location>
</feature>
<dbReference type="InterPro" id="IPR050469">
    <property type="entry name" value="Diguanylate_Cyclase"/>
</dbReference>
<dbReference type="PANTHER" id="PTHR45138:SF9">
    <property type="entry name" value="DIGUANYLATE CYCLASE DGCM-RELATED"/>
    <property type="match status" value="1"/>
</dbReference>
<proteinExistence type="predicted"/>
<dbReference type="EMBL" id="PVNP01000219">
    <property type="protein sequence ID" value="PRO71027.1"/>
    <property type="molecule type" value="Genomic_DNA"/>
</dbReference>
<keyword evidence="12" id="KW-1185">Reference proteome</keyword>
<evidence type="ECO:0000256" key="9">
    <source>
        <dbReference type="SAM" id="Phobius"/>
    </source>
</evidence>
<comment type="catalytic activity">
    <reaction evidence="8">
        <text>2 GTP = 3',3'-c-di-GMP + 2 diphosphate</text>
        <dbReference type="Rhea" id="RHEA:24898"/>
        <dbReference type="ChEBI" id="CHEBI:33019"/>
        <dbReference type="ChEBI" id="CHEBI:37565"/>
        <dbReference type="ChEBI" id="CHEBI:58805"/>
        <dbReference type="EC" id="2.7.7.65"/>
    </reaction>
</comment>
<keyword evidence="5 9" id="KW-0812">Transmembrane</keyword>
<feature type="transmembrane region" description="Helical" evidence="9">
    <location>
        <begin position="123"/>
        <end position="144"/>
    </location>
</feature>
<comment type="caution">
    <text evidence="11">The sequence shown here is derived from an EMBL/GenBank/DDBJ whole genome shotgun (WGS) entry which is preliminary data.</text>
</comment>
<dbReference type="Pfam" id="PF05231">
    <property type="entry name" value="MASE1"/>
    <property type="match status" value="1"/>
</dbReference>
<dbReference type="EC" id="2.7.7.65" evidence="3"/>
<evidence type="ECO:0000256" key="5">
    <source>
        <dbReference type="ARBA" id="ARBA00022692"/>
    </source>
</evidence>
<feature type="transmembrane region" description="Helical" evidence="9">
    <location>
        <begin position="202"/>
        <end position="221"/>
    </location>
</feature>
<feature type="transmembrane region" description="Helical" evidence="9">
    <location>
        <begin position="35"/>
        <end position="62"/>
    </location>
</feature>
<dbReference type="RefSeq" id="WP_105936894.1">
    <property type="nucleotide sequence ID" value="NZ_PVNP01000219.1"/>
</dbReference>
<evidence type="ECO:0000256" key="6">
    <source>
        <dbReference type="ARBA" id="ARBA00022989"/>
    </source>
</evidence>
<dbReference type="Gene3D" id="3.30.70.270">
    <property type="match status" value="1"/>
</dbReference>